<keyword evidence="1" id="KW-0472">Membrane</keyword>
<evidence type="ECO:0000313" key="3">
    <source>
        <dbReference type="Proteomes" id="UP000039865"/>
    </source>
</evidence>
<keyword evidence="1" id="KW-1133">Transmembrane helix</keyword>
<feature type="transmembrane region" description="Helical" evidence="1">
    <location>
        <begin position="1298"/>
        <end position="1326"/>
    </location>
</feature>
<accession>A0A078A5T0</accession>
<evidence type="ECO:0000256" key="1">
    <source>
        <dbReference type="SAM" id="Phobius"/>
    </source>
</evidence>
<evidence type="ECO:0000313" key="2">
    <source>
        <dbReference type="EMBL" id="CDW77605.1"/>
    </source>
</evidence>
<dbReference type="OrthoDB" id="47802at2759"/>
<feature type="transmembrane region" description="Helical" evidence="1">
    <location>
        <begin position="1268"/>
        <end position="1286"/>
    </location>
</feature>
<protein>
    <recommendedName>
        <fullName evidence="4">Ion transport domain-containing protein</fullName>
    </recommendedName>
</protein>
<keyword evidence="3" id="KW-1185">Reference proteome</keyword>
<reference evidence="2 3" key="1">
    <citation type="submission" date="2014-06" db="EMBL/GenBank/DDBJ databases">
        <authorList>
            <person name="Swart Estienne"/>
        </authorList>
    </citation>
    <scope>NUCLEOTIDE SEQUENCE [LARGE SCALE GENOMIC DNA]</scope>
    <source>
        <strain evidence="2 3">130c</strain>
    </source>
</reference>
<evidence type="ECO:0008006" key="4">
    <source>
        <dbReference type="Google" id="ProtNLM"/>
    </source>
</evidence>
<gene>
    <name evidence="2" type="primary">Contig16540.g17612</name>
    <name evidence="2" type="ORF">STYLEM_6568</name>
</gene>
<dbReference type="InParanoid" id="A0A078A5T0"/>
<name>A0A078A5T0_STYLE</name>
<feature type="transmembrane region" description="Helical" evidence="1">
    <location>
        <begin position="1473"/>
        <end position="1497"/>
    </location>
</feature>
<feature type="transmembrane region" description="Helical" evidence="1">
    <location>
        <begin position="1414"/>
        <end position="1433"/>
    </location>
</feature>
<organism evidence="2 3">
    <name type="scientific">Stylonychia lemnae</name>
    <name type="common">Ciliate</name>
    <dbReference type="NCBI Taxonomy" id="5949"/>
    <lineage>
        <taxon>Eukaryota</taxon>
        <taxon>Sar</taxon>
        <taxon>Alveolata</taxon>
        <taxon>Ciliophora</taxon>
        <taxon>Intramacronucleata</taxon>
        <taxon>Spirotrichea</taxon>
        <taxon>Stichotrichia</taxon>
        <taxon>Sporadotrichida</taxon>
        <taxon>Oxytrichidae</taxon>
        <taxon>Stylonychinae</taxon>
        <taxon>Stylonychia</taxon>
    </lineage>
</organism>
<sequence length="1611" mass="189408">MQKEDTSDNILAYPSFGSNINAKNIQAVASSDIMHHINIFDLGLYRIKSHCHYDLGLAKTSDYSIFQVEIVNEEVQRWFQGRFILEIWNKSGERIFQKILREEITQWKLYNNTFLFKGASQSPVIYLIWLNEKKMAAIKHPYEDNRVDSKEITTTISQYQNSEENQLPIVEKDFSGIIHNERIFQLINNPNKNEIIFICVGDNFQLVYYKLVQNKTSEKRQISLQVIETDQNVQKKLKTRIDKKQQKLIESLADVQQIQLIFKNNTAYLVVLRKNQVFELVENFLQTVYVEQRLNLVKLLPAFGDRITFQFSDNSIQQSPSLDKISEKLFLTEDEYFKQQISIPQSSPLYDIHKNIHFYQDSLIINEQLFLIRDNQIFIIDTLSKEILYKFFQKHKVLSLHKLKSQSEDERGYKVTQYRVISVHQNGTLQAFIPDDNHQVTKWQRQEISQTNIVQQKENVVSAFQNQTSLSNLYIVSQTSSEGLKVYQMQFNKQIIELNLKLKKGDHVFTVNSISRQRDMIGVVEAKYLQIYRNDKGNLIKLYQLNHTRFEFRDLICNHSMYYFQKEYILVITKKTVIKINVATSTIEQSNLKNSVKFGGNCLIDASTFYFLTEGDEEGTSKLAIAETQSIEASFQDLSKDEKKSAIADQENSKKNNRLMYPTWNFSSPIRRLDYDEYNAVMNLQLTNYEIVQVPLFHRNTMHFIGMAERSFYLAFKKHHERLYALDKNNYLNCWSMENGQHLSKQYVTSGDYRYYENEKDLYDKDWFPFTLIYRPNQASPNSVEDEGAQQYRTYKVIDIDERGSLFEWVTFVHPVNKQMKTHLYFNTDLNLMIELLIPKHGSAIYNLYQMENVNTQKWKFIKQLNLENKDIEWHHKSLFPYNINQKNFEIINQESIKDYDTYKFLDKERIKILNTQDGIEMVYNLQDQNIEGYMALQYSFTNTKESFYDKKCGHFYIQEVTSRLQNFYEQLRRKIYLNKKTRFRLRSLDVSARDYKYKYVIEQSYSNLDYQYYQQYIQGKEKALLKTFKSMSSDQIQRLVHNIFPGGNNTILHYIAESDIGFESIDHLTQLAKKEGFVVPFLLNLELLTPLDITVNKKDFKQTNSLVKMLSKTPLDHHSRLLSHLVPKLIDMNLPALDKYFDRRKFQSGVCKSITLGRIKIDDDKDFRTIPTTLLNDSADQVNQALMNPKSKEQSINLEILDVPLHQFKGNDYGKQAQVENAVNDYEIRLVKSLANTANQDLFQQKSVRAFIDYIWPHSRQLIMKNLFLPYLAFILYYMIYLVVLKKLNITQENDPTFFNFTAGMFTLYDIMFKIILFLGCFYFFYQDFLQIKSFTNNPVVLWSYANIFPLSLMIFIIVYDLFIESANQELEKTFYSASSFFIWIRVIHLLKCFDHTAFLLRMGAGILHRMRYLIAFIIVSLLAFGFTFYFVSEFNTPKNSGLFIAETPYDGIGYMFQVLLGQYDTENFNNVYLSILQVLVSFFNVFFIFTLIIALSASSFSRDSDINSNEAYQDKASLIALYSYLMGEVAIREPAKQYLLLATVTEGKKGKKGSFGSAGFGDSADMRMVQAKMLKTMDRRLNNLTNKVEKTLKEISDRLDTVTQQQRND</sequence>
<dbReference type="Proteomes" id="UP000039865">
    <property type="component" value="Unassembled WGS sequence"/>
</dbReference>
<keyword evidence="1" id="KW-0812">Transmembrane</keyword>
<feature type="transmembrane region" description="Helical" evidence="1">
    <location>
        <begin position="1346"/>
        <end position="1364"/>
    </location>
</feature>
<proteinExistence type="predicted"/>
<dbReference type="EMBL" id="CCKQ01006299">
    <property type="protein sequence ID" value="CDW77605.1"/>
    <property type="molecule type" value="Genomic_DNA"/>
</dbReference>